<dbReference type="EMBL" id="QGKV02001556">
    <property type="protein sequence ID" value="KAF3518762.1"/>
    <property type="molecule type" value="Genomic_DNA"/>
</dbReference>
<feature type="transmembrane region" description="Helical" evidence="1">
    <location>
        <begin position="47"/>
        <end position="70"/>
    </location>
</feature>
<keyword evidence="1" id="KW-0812">Transmembrane</keyword>
<dbReference type="PANTHER" id="PTHR31414:SF22">
    <property type="entry name" value="ENVELOPE GLYCOPROTEIN B"/>
    <property type="match status" value="1"/>
</dbReference>
<protein>
    <submittedName>
        <fullName evidence="2">Uncharacterized protein</fullName>
    </submittedName>
</protein>
<proteinExistence type="predicted"/>
<sequence length="151" mass="16871">MGAINVVFTLDQYGPFLGSIAECTFVRDTFRVVNTKSCTGLNITSQWIYAGLVSLTDAVIFSLIFWLIFVRERRHRSHTKKSIFQINRSSRPKPIKISIDELTAELPSPASYVLYFRTSASSPSSVVSTMETTIEASTTRVDANKLLALEN</sequence>
<accession>A0ABQ7AXK6</accession>
<keyword evidence="1" id="KW-1133">Transmembrane helix</keyword>
<evidence type="ECO:0000313" key="3">
    <source>
        <dbReference type="Proteomes" id="UP000266723"/>
    </source>
</evidence>
<reference evidence="2 3" key="1">
    <citation type="journal article" date="2020" name="BMC Genomics">
        <title>Intraspecific diversification of the crop wild relative Brassica cretica Lam. using demographic model selection.</title>
        <authorList>
            <person name="Kioukis A."/>
            <person name="Michalopoulou V.A."/>
            <person name="Briers L."/>
            <person name="Pirintsos S."/>
            <person name="Studholme D.J."/>
            <person name="Pavlidis P."/>
            <person name="Sarris P.F."/>
        </authorList>
    </citation>
    <scope>NUCLEOTIDE SEQUENCE [LARGE SCALE GENOMIC DNA]</scope>
    <source>
        <strain evidence="3">cv. PFS-1207/04</strain>
    </source>
</reference>
<dbReference type="PANTHER" id="PTHR31414">
    <property type="entry name" value="TRANSMEMBRANE PROTEIN DDB_G0292058"/>
    <property type="match status" value="1"/>
</dbReference>
<gene>
    <name evidence="2" type="ORF">DY000_02062090</name>
</gene>
<name>A0ABQ7AXK6_BRACR</name>
<comment type="caution">
    <text evidence="2">The sequence shown here is derived from an EMBL/GenBank/DDBJ whole genome shotgun (WGS) entry which is preliminary data.</text>
</comment>
<evidence type="ECO:0000313" key="2">
    <source>
        <dbReference type="EMBL" id="KAF3518762.1"/>
    </source>
</evidence>
<keyword evidence="1" id="KW-0472">Membrane</keyword>
<organism evidence="2 3">
    <name type="scientific">Brassica cretica</name>
    <name type="common">Mustard</name>
    <dbReference type="NCBI Taxonomy" id="69181"/>
    <lineage>
        <taxon>Eukaryota</taxon>
        <taxon>Viridiplantae</taxon>
        <taxon>Streptophyta</taxon>
        <taxon>Embryophyta</taxon>
        <taxon>Tracheophyta</taxon>
        <taxon>Spermatophyta</taxon>
        <taxon>Magnoliopsida</taxon>
        <taxon>eudicotyledons</taxon>
        <taxon>Gunneridae</taxon>
        <taxon>Pentapetalae</taxon>
        <taxon>rosids</taxon>
        <taxon>malvids</taxon>
        <taxon>Brassicales</taxon>
        <taxon>Brassicaceae</taxon>
        <taxon>Brassiceae</taxon>
        <taxon>Brassica</taxon>
    </lineage>
</organism>
<dbReference type="InterPro" id="IPR040283">
    <property type="entry name" value="DDB_G0292058-like"/>
</dbReference>
<dbReference type="Proteomes" id="UP000266723">
    <property type="component" value="Unassembled WGS sequence"/>
</dbReference>
<keyword evidence="3" id="KW-1185">Reference proteome</keyword>
<evidence type="ECO:0000256" key="1">
    <source>
        <dbReference type="SAM" id="Phobius"/>
    </source>
</evidence>